<dbReference type="GO" id="GO:0046914">
    <property type="term" value="F:transition metal ion binding"/>
    <property type="evidence" value="ECO:0007669"/>
    <property type="project" value="InterPro"/>
</dbReference>
<comment type="caution">
    <text evidence="1">The sequence shown here is derived from an EMBL/GenBank/DDBJ whole genome shotgun (WGS) entry which is preliminary data.</text>
</comment>
<proteinExistence type="predicted"/>
<dbReference type="RefSeq" id="WP_061608703.1">
    <property type="nucleotide sequence ID" value="NZ_CP162579.1"/>
</dbReference>
<dbReference type="OrthoDB" id="5520664at2"/>
<dbReference type="EMBL" id="JEMA01000505">
    <property type="protein sequence ID" value="KYF69059.1"/>
    <property type="molecule type" value="Genomic_DNA"/>
</dbReference>
<dbReference type="Proteomes" id="UP000075260">
    <property type="component" value="Unassembled WGS sequence"/>
</dbReference>
<dbReference type="GO" id="GO:0003824">
    <property type="term" value="F:catalytic activity"/>
    <property type="evidence" value="ECO:0007669"/>
    <property type="project" value="InterPro"/>
</dbReference>
<accession>A0A150QM47</accession>
<organism evidence="1 2">
    <name type="scientific">Sorangium cellulosum</name>
    <name type="common">Polyangium cellulosum</name>
    <dbReference type="NCBI Taxonomy" id="56"/>
    <lineage>
        <taxon>Bacteria</taxon>
        <taxon>Pseudomonadati</taxon>
        <taxon>Myxococcota</taxon>
        <taxon>Polyangia</taxon>
        <taxon>Polyangiales</taxon>
        <taxon>Polyangiaceae</taxon>
        <taxon>Sorangium</taxon>
    </lineage>
</organism>
<dbReference type="InterPro" id="IPR036648">
    <property type="entry name" value="CN_Hdrase_a/SCN_Hdrase_g_sf"/>
</dbReference>
<dbReference type="InterPro" id="IPR029502">
    <property type="entry name" value="Ribosomal_synth"/>
</dbReference>
<gene>
    <name evidence="1" type="ORF">BE15_04960</name>
</gene>
<name>A0A150QM47_SORCE</name>
<evidence type="ECO:0000313" key="1">
    <source>
        <dbReference type="EMBL" id="KYF69059.1"/>
    </source>
</evidence>
<evidence type="ECO:0008006" key="3">
    <source>
        <dbReference type="Google" id="ProtNLM"/>
    </source>
</evidence>
<reference evidence="1 2" key="1">
    <citation type="submission" date="2014-02" db="EMBL/GenBank/DDBJ databases">
        <title>The small core and large imbalanced accessory genome model reveals a collaborative survival strategy of Sorangium cellulosum strains in nature.</title>
        <authorList>
            <person name="Han K."/>
            <person name="Peng R."/>
            <person name="Blom J."/>
            <person name="Li Y.-Z."/>
        </authorList>
    </citation>
    <scope>NUCLEOTIDE SEQUENCE [LARGE SCALE GENOMIC DNA]</scope>
    <source>
        <strain evidence="1 2">So0008-312</strain>
    </source>
</reference>
<dbReference type="AlphaFoldDB" id="A0A150QM47"/>
<dbReference type="Gene3D" id="3.90.330.10">
    <property type="entry name" value="Nitrile hydratase alpha /Thiocyanate hydrolase gamma"/>
    <property type="match status" value="1"/>
</dbReference>
<dbReference type="NCBIfam" id="NF038399">
    <property type="entry name" value="NH_RiPP_Os17"/>
    <property type="match status" value="1"/>
</dbReference>
<protein>
    <recommendedName>
        <fullName evidence="3">Nif11 domain-containing protein</fullName>
    </recommendedName>
</protein>
<dbReference type="SUPFAM" id="SSF56209">
    <property type="entry name" value="Nitrile hydratase alpha chain"/>
    <property type="match status" value="1"/>
</dbReference>
<dbReference type="Pfam" id="PF14407">
    <property type="entry name" value="Frankia_peptide"/>
    <property type="match status" value="1"/>
</dbReference>
<evidence type="ECO:0000313" key="2">
    <source>
        <dbReference type="Proteomes" id="UP000075260"/>
    </source>
</evidence>
<sequence>MTAKKTEAELIGRAVVDSSFRQQLLASPERTIEAEGYDVAPETLQRIRDAATSTPEAVDAAIATAAREGGVGM</sequence>